<dbReference type="EMBL" id="AP012057">
    <property type="protein sequence ID" value="BAN02338.1"/>
    <property type="molecule type" value="Genomic_DNA"/>
</dbReference>
<dbReference type="InterPro" id="IPR050229">
    <property type="entry name" value="GlpE_sulfurtransferase"/>
</dbReference>
<dbReference type="SMART" id="SM00450">
    <property type="entry name" value="RHOD"/>
    <property type="match status" value="1"/>
</dbReference>
<dbReference type="KEGG" id="aym:YM304_20240"/>
<dbReference type="SUPFAM" id="SSF52821">
    <property type="entry name" value="Rhodanese/Cell cycle control phosphatase"/>
    <property type="match status" value="1"/>
</dbReference>
<feature type="domain" description="Rhodanese" evidence="1">
    <location>
        <begin position="7"/>
        <end position="93"/>
    </location>
</feature>
<dbReference type="PROSITE" id="PS50206">
    <property type="entry name" value="RHODANESE_3"/>
    <property type="match status" value="1"/>
</dbReference>
<protein>
    <recommendedName>
        <fullName evidence="1">Rhodanese domain-containing protein</fullName>
    </recommendedName>
</protein>
<name>A0A6C7ECH7_ILUCY</name>
<evidence type="ECO:0000313" key="3">
    <source>
        <dbReference type="Proteomes" id="UP000011863"/>
    </source>
</evidence>
<dbReference type="Gene3D" id="3.40.250.10">
    <property type="entry name" value="Rhodanese-like domain"/>
    <property type="match status" value="1"/>
</dbReference>
<reference evidence="2 3" key="1">
    <citation type="journal article" date="2013" name="Int. J. Syst. Evol. Microbiol.">
        <title>Ilumatobacter nonamiense sp. nov. and Ilumatobacter coccineum sp. nov., isolated from seashore sand.</title>
        <authorList>
            <person name="Matsumoto A."/>
            <person name="Kasai H."/>
            <person name="Matsuo Y."/>
            <person name="Shizuri Y."/>
            <person name="Ichikawa N."/>
            <person name="Fujita N."/>
            <person name="Omura S."/>
            <person name="Takahashi Y."/>
        </authorList>
    </citation>
    <scope>NUCLEOTIDE SEQUENCE [LARGE SCALE GENOMIC DNA]</scope>
    <source>
        <strain evidence="3">NBRC 103263 / KCTC 29153 / YM16-304</strain>
    </source>
</reference>
<dbReference type="AlphaFoldDB" id="A0A6C7ECH7"/>
<dbReference type="Proteomes" id="UP000011863">
    <property type="component" value="Chromosome"/>
</dbReference>
<accession>A0A6C7ECH7</accession>
<dbReference type="PANTHER" id="PTHR43031:SF17">
    <property type="entry name" value="SULFURTRANSFERASE YTWF-RELATED"/>
    <property type="match status" value="1"/>
</dbReference>
<organism evidence="2 3">
    <name type="scientific">Ilumatobacter coccineus (strain NBRC 103263 / KCTC 29153 / YM16-304)</name>
    <dbReference type="NCBI Taxonomy" id="1313172"/>
    <lineage>
        <taxon>Bacteria</taxon>
        <taxon>Bacillati</taxon>
        <taxon>Actinomycetota</taxon>
        <taxon>Acidimicrobiia</taxon>
        <taxon>Acidimicrobiales</taxon>
        <taxon>Ilumatobacteraceae</taxon>
        <taxon>Ilumatobacter</taxon>
    </lineage>
</organism>
<gene>
    <name evidence="2" type="ORF">YM304_20240</name>
</gene>
<evidence type="ECO:0000313" key="2">
    <source>
        <dbReference type="EMBL" id="BAN02338.1"/>
    </source>
</evidence>
<evidence type="ECO:0000259" key="1">
    <source>
        <dbReference type="PROSITE" id="PS50206"/>
    </source>
</evidence>
<keyword evidence="3" id="KW-1185">Reference proteome</keyword>
<sequence length="97" mass="10377">MADLKALGPSVRLIDVREDHEWAEARVPYASHVALGTVPDHLDQFDGSPTYVICKAGGRSHRACEFAAANGHEVVNVAGGMLAWHDAGFEIVSDVHG</sequence>
<dbReference type="InterPro" id="IPR036873">
    <property type="entry name" value="Rhodanese-like_dom_sf"/>
</dbReference>
<dbReference type="PANTHER" id="PTHR43031">
    <property type="entry name" value="FAD-DEPENDENT OXIDOREDUCTASE"/>
    <property type="match status" value="1"/>
</dbReference>
<dbReference type="InterPro" id="IPR001763">
    <property type="entry name" value="Rhodanese-like_dom"/>
</dbReference>
<dbReference type="CDD" id="cd00158">
    <property type="entry name" value="RHOD"/>
    <property type="match status" value="1"/>
</dbReference>
<dbReference type="Pfam" id="PF00581">
    <property type="entry name" value="Rhodanese"/>
    <property type="match status" value="1"/>
</dbReference>
<proteinExistence type="predicted"/>